<comment type="caution">
    <text evidence="5">The sequence shown here is derived from an EMBL/GenBank/DDBJ whole genome shotgun (WGS) entry which is preliminary data.</text>
</comment>
<protein>
    <recommendedName>
        <fullName evidence="4">Plastocyanin-like domain-containing protein</fullName>
    </recommendedName>
</protein>
<evidence type="ECO:0000256" key="3">
    <source>
        <dbReference type="SAM" id="Phobius"/>
    </source>
</evidence>
<keyword evidence="3" id="KW-0812">Transmembrane</keyword>
<dbReference type="Pfam" id="PF07732">
    <property type="entry name" value="Cu-oxidase_3"/>
    <property type="match status" value="1"/>
</dbReference>
<dbReference type="GO" id="GO:0005507">
    <property type="term" value="F:copper ion binding"/>
    <property type="evidence" value="ECO:0007669"/>
    <property type="project" value="InterPro"/>
</dbReference>
<dbReference type="Proteomes" id="UP000224854">
    <property type="component" value="Unassembled WGS sequence"/>
</dbReference>
<keyword evidence="6" id="KW-1185">Reference proteome</keyword>
<dbReference type="Gene3D" id="2.60.40.420">
    <property type="entry name" value="Cupredoxins - blue copper proteins"/>
    <property type="match status" value="1"/>
</dbReference>
<comment type="similarity">
    <text evidence="1">Belongs to the multicopper oxidase family.</text>
</comment>
<organism evidence="5 6">
    <name type="scientific">Ophiocordyceps australis</name>
    <dbReference type="NCBI Taxonomy" id="1399860"/>
    <lineage>
        <taxon>Eukaryota</taxon>
        <taxon>Fungi</taxon>
        <taxon>Dikarya</taxon>
        <taxon>Ascomycota</taxon>
        <taxon>Pezizomycotina</taxon>
        <taxon>Sordariomycetes</taxon>
        <taxon>Hypocreomycetidae</taxon>
        <taxon>Hypocreales</taxon>
        <taxon>Ophiocordycipitaceae</taxon>
        <taxon>Ophiocordyceps</taxon>
    </lineage>
</organism>
<evidence type="ECO:0000313" key="6">
    <source>
        <dbReference type="Proteomes" id="UP000224854"/>
    </source>
</evidence>
<reference evidence="5 6" key="1">
    <citation type="submission" date="2017-06" db="EMBL/GenBank/DDBJ databases">
        <title>Ant-infecting Ophiocordyceps genomes reveal a high diversity of potential behavioral manipulation genes and a possible major role for enterotoxins.</title>
        <authorList>
            <person name="De Bekker C."/>
            <person name="Evans H.C."/>
            <person name="Brachmann A."/>
            <person name="Hughes D.P."/>
        </authorList>
    </citation>
    <scope>NUCLEOTIDE SEQUENCE [LARGE SCALE GENOMIC DNA]</scope>
    <source>
        <strain evidence="5 6">1348a</strain>
    </source>
</reference>
<dbReference type="SUPFAM" id="SSF49503">
    <property type="entry name" value="Cupredoxins"/>
    <property type="match status" value="1"/>
</dbReference>
<dbReference type="OrthoDB" id="2121828at2759"/>
<dbReference type="EMBL" id="NJEU01001951">
    <property type="protein sequence ID" value="PHH59076.1"/>
    <property type="molecule type" value="Genomic_DNA"/>
</dbReference>
<dbReference type="AlphaFoldDB" id="A0A2C5XUF7"/>
<feature type="transmembrane region" description="Helical" evidence="3">
    <location>
        <begin position="60"/>
        <end position="79"/>
    </location>
</feature>
<feature type="domain" description="Plastocyanin-like" evidence="4">
    <location>
        <begin position="114"/>
        <end position="151"/>
    </location>
</feature>
<evidence type="ECO:0000313" key="5">
    <source>
        <dbReference type="EMBL" id="PHH59076.1"/>
    </source>
</evidence>
<sequence length="169" mass="18480">MADSQPDEASAMLEEGMAHSKDEMTDSQHGFYTSLDEESMDSSSLTARAQERPKEEGRVAWMRMVMVGMVMVGALMLPLGRLLRGAQEAEIGVRLRPERHVFREAKVLEFEWVVEKGWRSPDGVLKEVFLVNGAFPGPTIEARTGDGIVVRHGRGPGGDAGGGRAGKRV</sequence>
<keyword evidence="3" id="KW-1133">Transmembrane helix</keyword>
<evidence type="ECO:0000259" key="4">
    <source>
        <dbReference type="Pfam" id="PF07732"/>
    </source>
</evidence>
<feature type="compositionally biased region" description="Basic and acidic residues" evidence="2">
    <location>
        <begin position="16"/>
        <end position="26"/>
    </location>
</feature>
<name>A0A2C5XUF7_9HYPO</name>
<gene>
    <name evidence="5" type="ORF">CDD82_2566</name>
</gene>
<dbReference type="InterPro" id="IPR011707">
    <property type="entry name" value="Cu-oxidase-like_N"/>
</dbReference>
<dbReference type="InterPro" id="IPR008972">
    <property type="entry name" value="Cupredoxin"/>
</dbReference>
<evidence type="ECO:0000256" key="2">
    <source>
        <dbReference type="SAM" id="MobiDB-lite"/>
    </source>
</evidence>
<evidence type="ECO:0000256" key="1">
    <source>
        <dbReference type="ARBA" id="ARBA00010609"/>
    </source>
</evidence>
<feature type="region of interest" description="Disordered" evidence="2">
    <location>
        <begin position="1"/>
        <end position="53"/>
    </location>
</feature>
<accession>A0A2C5XUF7</accession>
<proteinExistence type="inferred from homology"/>
<keyword evidence="3" id="KW-0472">Membrane</keyword>